<reference evidence="1" key="1">
    <citation type="submission" date="2021-01" db="EMBL/GenBank/DDBJ databases">
        <authorList>
            <person name="Corre E."/>
            <person name="Pelletier E."/>
            <person name="Niang G."/>
            <person name="Scheremetjew M."/>
            <person name="Finn R."/>
            <person name="Kale V."/>
            <person name="Holt S."/>
            <person name="Cochrane G."/>
            <person name="Meng A."/>
            <person name="Brown T."/>
            <person name="Cohen L."/>
        </authorList>
    </citation>
    <scope>NUCLEOTIDE SEQUENCE</scope>
    <source>
        <strain evidence="1">CCMP 2712</strain>
    </source>
</reference>
<proteinExistence type="predicted"/>
<dbReference type="InterPro" id="IPR036770">
    <property type="entry name" value="Ankyrin_rpt-contain_sf"/>
</dbReference>
<dbReference type="Gene3D" id="1.25.40.20">
    <property type="entry name" value="Ankyrin repeat-containing domain"/>
    <property type="match status" value="1"/>
</dbReference>
<gene>
    <name evidence="1" type="ORF">GTHE00462_LOCUS33510</name>
    <name evidence="2" type="ORF">GTHE00462_LOCUS33513</name>
</gene>
<dbReference type="AlphaFoldDB" id="A0A6U6CS15"/>
<dbReference type="SUPFAM" id="SSF48403">
    <property type="entry name" value="Ankyrin repeat"/>
    <property type="match status" value="1"/>
</dbReference>
<protein>
    <submittedName>
        <fullName evidence="1">Uncharacterized protein</fullName>
    </submittedName>
</protein>
<dbReference type="EMBL" id="HBKN01042824">
    <property type="protein sequence ID" value="CAE2331509.1"/>
    <property type="molecule type" value="Transcribed_RNA"/>
</dbReference>
<evidence type="ECO:0000313" key="2">
    <source>
        <dbReference type="EMBL" id="CAE2331509.1"/>
    </source>
</evidence>
<sequence length="108" mass="11946">MQSEKDAPALQWLQSIKNKYASIRGFDSSPSKRPGGMNPNIFFDAVGRRDLEYARRILMEDGDVNIRNSSGATLCHVAVKSGDIEMLKVILQFRPGHSFLSSNASAQC</sequence>
<name>A0A6U6CS15_GUITH</name>
<evidence type="ECO:0000313" key="1">
    <source>
        <dbReference type="EMBL" id="CAE2331505.1"/>
    </source>
</evidence>
<accession>A0A6U6CS15</accession>
<dbReference type="EMBL" id="HBKN01042821">
    <property type="protein sequence ID" value="CAE2331505.1"/>
    <property type="molecule type" value="Transcribed_RNA"/>
</dbReference>
<organism evidence="1">
    <name type="scientific">Guillardia theta</name>
    <name type="common">Cryptophyte</name>
    <name type="synonym">Cryptomonas phi</name>
    <dbReference type="NCBI Taxonomy" id="55529"/>
    <lineage>
        <taxon>Eukaryota</taxon>
        <taxon>Cryptophyceae</taxon>
        <taxon>Pyrenomonadales</taxon>
        <taxon>Geminigeraceae</taxon>
        <taxon>Guillardia</taxon>
    </lineage>
</organism>